<comment type="subcellular location">
    <subcellularLocation>
        <location evidence="3">Secreted</location>
    </subcellularLocation>
    <subcellularLocation>
        <location evidence="3">Bacterial flagellum</location>
    </subcellularLocation>
</comment>
<evidence type="ECO:0000313" key="7">
    <source>
        <dbReference type="Proteomes" id="UP001244297"/>
    </source>
</evidence>
<dbReference type="SUPFAM" id="SSF64518">
    <property type="entry name" value="Phase 1 flagellin"/>
    <property type="match status" value="1"/>
</dbReference>
<sequence>MSSLLTNTAAQAALTTLKLTNQDLEKSSNRVATGQKVATASDNAAYWSIATTIRADIGSLNAVKDSIGLGLATVNAAINGLDNVRNTFLDLKSKLTAAKTPGVDRNKIQQEIAARQTDLRTYAESSSTNGEAWLAADSTSANYVANRKIVASFSRVQGQISIGTVTVNVDDTKLYDVASTTGGAAGTKGTDAITTAGAAGASAAWVTASAAFSTAQAVFEAKKTSPNGATAGDVSTFDTATTTYLTAKNTFDKAVRDANNAAATATGAPAGKDGAGGILDKQWRVFGADENGFNKAFVVSVKDLDISTIQQGDISKLNAYINLADKVLTKITDVGTKLGAIQSQIQSQSNYVDTLIKVNEKSVGILVDADMEEESTKLKALQVQQQLGIQSLTIANQSTQQILSLFRS</sequence>
<comment type="similarity">
    <text evidence="1 3">Belongs to the bacterial flagellin family.</text>
</comment>
<keyword evidence="6" id="KW-0966">Cell projection</keyword>
<feature type="domain" description="Flagellin N-terminal" evidence="4">
    <location>
        <begin position="6"/>
        <end position="137"/>
    </location>
</feature>
<dbReference type="PANTHER" id="PTHR42792">
    <property type="entry name" value="FLAGELLIN"/>
    <property type="match status" value="1"/>
</dbReference>
<comment type="function">
    <text evidence="3">Flagellin is the subunit protein which polymerizes to form the filaments of bacterial flagella.</text>
</comment>
<dbReference type="RefSeq" id="WP_238288316.1">
    <property type="nucleotide sequence ID" value="NZ_BPQS01000012.1"/>
</dbReference>
<comment type="caution">
    <text evidence="6">The sequence shown here is derived from an EMBL/GenBank/DDBJ whole genome shotgun (WGS) entry which is preliminary data.</text>
</comment>
<accession>A0ABT8APP2</accession>
<keyword evidence="2 3" id="KW-0975">Bacterial flagellum</keyword>
<evidence type="ECO:0000313" key="6">
    <source>
        <dbReference type="EMBL" id="MDN3571677.1"/>
    </source>
</evidence>
<dbReference type="InterPro" id="IPR001029">
    <property type="entry name" value="Flagellin_N"/>
</dbReference>
<dbReference type="InterPro" id="IPR046358">
    <property type="entry name" value="Flagellin_C"/>
</dbReference>
<dbReference type="Pfam" id="PF00700">
    <property type="entry name" value="Flagellin_C"/>
    <property type="match status" value="1"/>
</dbReference>
<feature type="domain" description="Flagellin C-terminal" evidence="5">
    <location>
        <begin position="322"/>
        <end position="406"/>
    </location>
</feature>
<keyword evidence="7" id="KW-1185">Reference proteome</keyword>
<evidence type="ECO:0000256" key="2">
    <source>
        <dbReference type="ARBA" id="ARBA00023143"/>
    </source>
</evidence>
<keyword evidence="6" id="KW-0969">Cilium</keyword>
<organism evidence="6 7">
    <name type="scientific">Methylobacterium longum</name>
    <dbReference type="NCBI Taxonomy" id="767694"/>
    <lineage>
        <taxon>Bacteria</taxon>
        <taxon>Pseudomonadati</taxon>
        <taxon>Pseudomonadota</taxon>
        <taxon>Alphaproteobacteria</taxon>
        <taxon>Hyphomicrobiales</taxon>
        <taxon>Methylobacteriaceae</taxon>
        <taxon>Methylobacterium</taxon>
    </lineage>
</organism>
<evidence type="ECO:0000256" key="3">
    <source>
        <dbReference type="RuleBase" id="RU362073"/>
    </source>
</evidence>
<keyword evidence="6" id="KW-0282">Flagellum</keyword>
<dbReference type="Gene3D" id="1.20.1330.10">
    <property type="entry name" value="f41 fragment of flagellin, N-terminal domain"/>
    <property type="match status" value="1"/>
</dbReference>
<evidence type="ECO:0000256" key="1">
    <source>
        <dbReference type="ARBA" id="ARBA00005709"/>
    </source>
</evidence>
<evidence type="ECO:0000259" key="5">
    <source>
        <dbReference type="Pfam" id="PF00700"/>
    </source>
</evidence>
<dbReference type="EMBL" id="JAUFPT010000043">
    <property type="protein sequence ID" value="MDN3571677.1"/>
    <property type="molecule type" value="Genomic_DNA"/>
</dbReference>
<keyword evidence="3" id="KW-0964">Secreted</keyword>
<protein>
    <recommendedName>
        <fullName evidence="3">Flagellin</fullName>
    </recommendedName>
</protein>
<evidence type="ECO:0000259" key="4">
    <source>
        <dbReference type="Pfam" id="PF00669"/>
    </source>
</evidence>
<dbReference type="InterPro" id="IPR001492">
    <property type="entry name" value="Flagellin"/>
</dbReference>
<name>A0ABT8APP2_9HYPH</name>
<reference evidence="7" key="1">
    <citation type="journal article" date="2019" name="Int. J. Syst. Evol. Microbiol.">
        <title>The Global Catalogue of Microorganisms (GCM) 10K type strain sequencing project: providing services to taxonomists for standard genome sequencing and annotation.</title>
        <authorList>
            <consortium name="The Broad Institute Genomics Platform"/>
            <consortium name="The Broad Institute Genome Sequencing Center for Infectious Disease"/>
            <person name="Wu L."/>
            <person name="Ma J."/>
        </authorList>
    </citation>
    <scope>NUCLEOTIDE SEQUENCE [LARGE SCALE GENOMIC DNA]</scope>
    <source>
        <strain evidence="7">CECT 7806</strain>
    </source>
</reference>
<dbReference type="PANTHER" id="PTHR42792:SF2">
    <property type="entry name" value="FLAGELLIN"/>
    <property type="match status" value="1"/>
</dbReference>
<dbReference type="Proteomes" id="UP001244297">
    <property type="component" value="Unassembled WGS sequence"/>
</dbReference>
<proteinExistence type="inferred from homology"/>
<dbReference type="Pfam" id="PF00669">
    <property type="entry name" value="Flagellin_N"/>
    <property type="match status" value="1"/>
</dbReference>
<gene>
    <name evidence="6" type="ORF">QWZ18_13705</name>
</gene>